<dbReference type="Pfam" id="PF00440">
    <property type="entry name" value="TetR_N"/>
    <property type="match status" value="1"/>
</dbReference>
<keyword evidence="5" id="KW-1185">Reference proteome</keyword>
<dbReference type="PROSITE" id="PS50977">
    <property type="entry name" value="HTH_TETR_2"/>
    <property type="match status" value="1"/>
</dbReference>
<evidence type="ECO:0000313" key="5">
    <source>
        <dbReference type="Proteomes" id="UP000640274"/>
    </source>
</evidence>
<comment type="caution">
    <text evidence="4">The sequence shown here is derived from an EMBL/GenBank/DDBJ whole genome shotgun (WGS) entry which is preliminary data.</text>
</comment>
<dbReference type="PANTHER" id="PTHR43479:SF11">
    <property type="entry name" value="ACREF_ENVCD OPERON REPRESSOR-RELATED"/>
    <property type="match status" value="1"/>
</dbReference>
<reference evidence="4" key="1">
    <citation type="submission" date="2020-12" db="EMBL/GenBank/DDBJ databases">
        <authorList>
            <person name="Huq M.A."/>
        </authorList>
    </citation>
    <scope>NUCLEOTIDE SEQUENCE</scope>
    <source>
        <strain evidence="4">MAHUQ-46</strain>
    </source>
</reference>
<feature type="DNA-binding region" description="H-T-H motif" evidence="2">
    <location>
        <begin position="45"/>
        <end position="64"/>
    </location>
</feature>
<dbReference type="Pfam" id="PF14278">
    <property type="entry name" value="TetR_C_8"/>
    <property type="match status" value="1"/>
</dbReference>
<organism evidence="4 5">
    <name type="scientific">Paenibacillus roseus</name>
    <dbReference type="NCBI Taxonomy" id="2798579"/>
    <lineage>
        <taxon>Bacteria</taxon>
        <taxon>Bacillati</taxon>
        <taxon>Bacillota</taxon>
        <taxon>Bacilli</taxon>
        <taxon>Bacillales</taxon>
        <taxon>Paenibacillaceae</taxon>
        <taxon>Paenibacillus</taxon>
    </lineage>
</organism>
<dbReference type="Proteomes" id="UP000640274">
    <property type="component" value="Unassembled WGS sequence"/>
</dbReference>
<dbReference type="SUPFAM" id="SSF46689">
    <property type="entry name" value="Homeodomain-like"/>
    <property type="match status" value="1"/>
</dbReference>
<dbReference type="InterPro" id="IPR039532">
    <property type="entry name" value="TetR_C_Firmicutes"/>
</dbReference>
<gene>
    <name evidence="4" type="ORF">JFN88_24160</name>
</gene>
<dbReference type="InterPro" id="IPR009057">
    <property type="entry name" value="Homeodomain-like_sf"/>
</dbReference>
<feature type="domain" description="HTH tetR-type" evidence="3">
    <location>
        <begin position="22"/>
        <end position="82"/>
    </location>
</feature>
<protein>
    <submittedName>
        <fullName evidence="4">TetR/AcrR family transcriptional regulator</fullName>
    </submittedName>
</protein>
<dbReference type="InterPro" id="IPR050624">
    <property type="entry name" value="HTH-type_Tx_Regulator"/>
</dbReference>
<name>A0A934MRJ0_9BACL</name>
<evidence type="ECO:0000256" key="1">
    <source>
        <dbReference type="ARBA" id="ARBA00023125"/>
    </source>
</evidence>
<dbReference type="RefSeq" id="WP_199021901.1">
    <property type="nucleotide sequence ID" value="NZ_JAELUP010000117.1"/>
</dbReference>
<sequence>MDRTYTVEVMCDMLTRAHPRAEQSKRWLCEAMLEILKEKPYHQITVTEICQRADLVRKTFYRHFTCKESVLIAIMDWMYEEFNEDVQAHQLESCEIPLAYFTYWEKHKFFLKMAVENQMFSLINDQYIRYLQAMEPWFGEQVIVNELEKEYMRIMVAGGLWNMLRKWVVRGCMETPEEMARMAITFFNLEDCQAR</sequence>
<proteinExistence type="predicted"/>
<evidence type="ECO:0000313" key="4">
    <source>
        <dbReference type="EMBL" id="MBJ6364316.1"/>
    </source>
</evidence>
<dbReference type="Gene3D" id="1.10.357.10">
    <property type="entry name" value="Tetracycline Repressor, domain 2"/>
    <property type="match status" value="1"/>
</dbReference>
<keyword evidence="1 2" id="KW-0238">DNA-binding</keyword>
<dbReference type="GO" id="GO:0003677">
    <property type="term" value="F:DNA binding"/>
    <property type="evidence" value="ECO:0007669"/>
    <property type="project" value="UniProtKB-UniRule"/>
</dbReference>
<dbReference type="AlphaFoldDB" id="A0A934MRJ0"/>
<dbReference type="PANTHER" id="PTHR43479">
    <property type="entry name" value="ACREF/ENVCD OPERON REPRESSOR-RELATED"/>
    <property type="match status" value="1"/>
</dbReference>
<accession>A0A934MRJ0</accession>
<evidence type="ECO:0000256" key="2">
    <source>
        <dbReference type="PROSITE-ProRule" id="PRU00335"/>
    </source>
</evidence>
<dbReference type="InterPro" id="IPR001647">
    <property type="entry name" value="HTH_TetR"/>
</dbReference>
<evidence type="ECO:0000259" key="3">
    <source>
        <dbReference type="PROSITE" id="PS50977"/>
    </source>
</evidence>
<dbReference type="EMBL" id="JAELUP010000117">
    <property type="protein sequence ID" value="MBJ6364316.1"/>
    <property type="molecule type" value="Genomic_DNA"/>
</dbReference>